<dbReference type="AlphaFoldDB" id="A0A319CLZ7"/>
<dbReference type="EMBL" id="KZ821680">
    <property type="protein sequence ID" value="PYH85479.1"/>
    <property type="molecule type" value="Genomic_DNA"/>
</dbReference>
<keyword evidence="2" id="KW-1185">Reference proteome</keyword>
<evidence type="ECO:0000313" key="2">
    <source>
        <dbReference type="Proteomes" id="UP000248340"/>
    </source>
</evidence>
<name>A0A319CLZ7_9EURO</name>
<organism evidence="1 2">
    <name type="scientific">Aspergillus uvarum CBS 121591</name>
    <dbReference type="NCBI Taxonomy" id="1448315"/>
    <lineage>
        <taxon>Eukaryota</taxon>
        <taxon>Fungi</taxon>
        <taxon>Dikarya</taxon>
        <taxon>Ascomycota</taxon>
        <taxon>Pezizomycotina</taxon>
        <taxon>Eurotiomycetes</taxon>
        <taxon>Eurotiomycetidae</taxon>
        <taxon>Eurotiales</taxon>
        <taxon>Aspergillaceae</taxon>
        <taxon>Aspergillus</taxon>
        <taxon>Aspergillus subgen. Circumdati</taxon>
    </lineage>
</organism>
<reference evidence="1 2" key="1">
    <citation type="submission" date="2016-12" db="EMBL/GenBank/DDBJ databases">
        <title>The genomes of Aspergillus section Nigri reveals drivers in fungal speciation.</title>
        <authorList>
            <consortium name="DOE Joint Genome Institute"/>
            <person name="Vesth T.C."/>
            <person name="Nybo J."/>
            <person name="Theobald S."/>
            <person name="Brandl J."/>
            <person name="Frisvad J.C."/>
            <person name="Nielsen K.F."/>
            <person name="Lyhne E.K."/>
            <person name="Kogle M.E."/>
            <person name="Kuo A."/>
            <person name="Riley R."/>
            <person name="Clum A."/>
            <person name="Nolan M."/>
            <person name="Lipzen A."/>
            <person name="Salamov A."/>
            <person name="Henrissat B."/>
            <person name="Wiebenga A."/>
            <person name="De Vries R.P."/>
            <person name="Grigoriev I.V."/>
            <person name="Mortensen U.H."/>
            <person name="Andersen M.R."/>
            <person name="Baker S.E."/>
        </authorList>
    </citation>
    <scope>NUCLEOTIDE SEQUENCE [LARGE SCALE GENOMIC DNA]</scope>
    <source>
        <strain evidence="1 2">CBS 121591</strain>
    </source>
</reference>
<dbReference type="Proteomes" id="UP000248340">
    <property type="component" value="Unassembled WGS sequence"/>
</dbReference>
<accession>A0A319CLZ7</accession>
<proteinExistence type="predicted"/>
<evidence type="ECO:0000313" key="1">
    <source>
        <dbReference type="EMBL" id="PYH85479.1"/>
    </source>
</evidence>
<dbReference type="GeneID" id="37133209"/>
<sequence>MSKESCTGLSPTMSLFGIAGLVEFFWADAQEHECAGVVLIRPRKVREGSCFTENSVPVRPRYYHFKLSRPNRLDRSLHLKISSAASVSITYNFRTKSPR</sequence>
<gene>
    <name evidence="1" type="ORF">BO82DRAFT_185477</name>
</gene>
<dbReference type="VEuPathDB" id="FungiDB:BO82DRAFT_185477"/>
<protein>
    <submittedName>
        <fullName evidence="1">Uncharacterized protein</fullName>
    </submittedName>
</protein>
<dbReference type="RefSeq" id="XP_025495679.1">
    <property type="nucleotide sequence ID" value="XM_025630468.1"/>
</dbReference>